<dbReference type="PANTHER" id="PTHR42899">
    <property type="entry name" value="SPERMATOGENESIS-ASSOCIATED PROTEIN 20"/>
    <property type="match status" value="1"/>
</dbReference>
<reference evidence="2 3" key="1">
    <citation type="submission" date="2016-10" db="EMBL/GenBank/DDBJ databases">
        <authorList>
            <person name="de Groot N.N."/>
        </authorList>
    </citation>
    <scope>NUCLEOTIDE SEQUENCE [LARGE SCALE GENOMIC DNA]</scope>
    <source>
        <strain evidence="3">P4-7,KCTC 19426,CECT 7604</strain>
    </source>
</reference>
<dbReference type="InterPro" id="IPR036249">
    <property type="entry name" value="Thioredoxin-like_sf"/>
</dbReference>
<name>A0A1H0IFC0_9ACTN</name>
<feature type="domain" description="Spermatogenesis-associated protein 20-like TRX" evidence="1">
    <location>
        <begin position="5"/>
        <end position="164"/>
    </location>
</feature>
<dbReference type="AlphaFoldDB" id="A0A1H0IFC0"/>
<proteinExistence type="predicted"/>
<organism evidence="2 3">
    <name type="scientific">Nakamurella panacisegetis</name>
    <dbReference type="NCBI Taxonomy" id="1090615"/>
    <lineage>
        <taxon>Bacteria</taxon>
        <taxon>Bacillati</taxon>
        <taxon>Actinomycetota</taxon>
        <taxon>Actinomycetes</taxon>
        <taxon>Nakamurellales</taxon>
        <taxon>Nakamurellaceae</taxon>
        <taxon>Nakamurella</taxon>
    </lineage>
</organism>
<dbReference type="RefSeq" id="WP_090474415.1">
    <property type="nucleotide sequence ID" value="NZ_LT629710.1"/>
</dbReference>
<dbReference type="Gene3D" id="3.40.30.10">
    <property type="entry name" value="Glutaredoxin"/>
    <property type="match status" value="1"/>
</dbReference>
<dbReference type="CDD" id="cd02955">
    <property type="entry name" value="SSP411"/>
    <property type="match status" value="1"/>
</dbReference>
<dbReference type="InterPro" id="IPR024705">
    <property type="entry name" value="Ssp411"/>
</dbReference>
<dbReference type="Gene3D" id="1.50.10.20">
    <property type="match status" value="1"/>
</dbReference>
<protein>
    <recommendedName>
        <fullName evidence="1">Spermatogenesis-associated protein 20-like TRX domain-containing protein</fullName>
    </recommendedName>
</protein>
<dbReference type="InterPro" id="IPR008928">
    <property type="entry name" value="6-hairpin_glycosidase_sf"/>
</dbReference>
<dbReference type="PANTHER" id="PTHR42899:SF1">
    <property type="entry name" value="SPERMATOGENESIS-ASSOCIATED PROTEIN 20"/>
    <property type="match status" value="1"/>
</dbReference>
<evidence type="ECO:0000259" key="1">
    <source>
        <dbReference type="Pfam" id="PF03190"/>
    </source>
</evidence>
<dbReference type="PIRSF" id="PIRSF006402">
    <property type="entry name" value="UCP006402_thioredoxin"/>
    <property type="match status" value="1"/>
</dbReference>
<dbReference type="InterPro" id="IPR012341">
    <property type="entry name" value="6hp_glycosidase-like_sf"/>
</dbReference>
<sequence length="675" mass="71553">MSGSRLALATSTYLRQHAGQPVDWWPWCDEAFAEAKRRDVPVLLSIGYASCHWCHVMARESFSDPAVAAQLNRDFVAIKVDREERPDVDAVYMTATQALTGSGGWPMTCFLTPDREPFYAGTYFPPEPAHRLPSFRQVLAGLTAAWTDDRSGVLQTAAKIRASLAEVGVGAAMSTGQVSGAGPLDGDELTLAAESLVGQMDQVNGGFPGAPKFPPSMVCEFLLRQYERTGDEPSLRSAGRTLEQMARGGIYDQLGGGFARYSVDSRWHVPHFEKMLDDNGLLLSVYAHHARLTGSTLSTDVVARTAEFLLSGLRTSTGAFAASLDADTAGVEGATYLWTRAHFDQVLGQEDGARAAAVFGLDRADHDEALAGAVLRLPADPVDGAWFDRIRTALLAARTIRPQPGRDDLIVLRSNGLAIRGLAEAGASAGRGDWIAAASDAARYLLAVHRVDGRWRRSSRDGVVGPGAAVLVDHADLAGALLALYQADGDQRWLDEASAVLDLVVARFVAPDGGFNDTADDAETLFLRPRDPGDGAAPSGASSIADALVTAGALTGRTDYTRIAERAMASVSTLMLRVPRSAGWHLAVAEALVAGPLQIAVAGHPGPARDELVALVRAHAPGGAVVVAGEPDSSALLADRHLLDGRPAVYVCRGFVCDRPVTSAAEVLALLSRPR</sequence>
<dbReference type="OrthoDB" id="9762614at2"/>
<dbReference type="GO" id="GO:0005975">
    <property type="term" value="P:carbohydrate metabolic process"/>
    <property type="evidence" value="ECO:0007669"/>
    <property type="project" value="InterPro"/>
</dbReference>
<evidence type="ECO:0000313" key="3">
    <source>
        <dbReference type="Proteomes" id="UP000198741"/>
    </source>
</evidence>
<dbReference type="SUPFAM" id="SSF52833">
    <property type="entry name" value="Thioredoxin-like"/>
    <property type="match status" value="1"/>
</dbReference>
<dbReference type="EMBL" id="LT629710">
    <property type="protein sequence ID" value="SDO30065.1"/>
    <property type="molecule type" value="Genomic_DNA"/>
</dbReference>
<dbReference type="Proteomes" id="UP000198741">
    <property type="component" value="Chromosome I"/>
</dbReference>
<gene>
    <name evidence="2" type="ORF">SAMN04515671_0482</name>
</gene>
<dbReference type="STRING" id="1090615.SAMN04515671_0482"/>
<dbReference type="Gene3D" id="1.50.10.10">
    <property type="match status" value="1"/>
</dbReference>
<evidence type="ECO:0000313" key="2">
    <source>
        <dbReference type="EMBL" id="SDO30065.1"/>
    </source>
</evidence>
<accession>A0A1H0IFC0</accession>
<keyword evidence="3" id="KW-1185">Reference proteome</keyword>
<dbReference type="Pfam" id="PF03190">
    <property type="entry name" value="Thioredox_DsbH"/>
    <property type="match status" value="1"/>
</dbReference>
<dbReference type="SUPFAM" id="SSF48208">
    <property type="entry name" value="Six-hairpin glycosidases"/>
    <property type="match status" value="1"/>
</dbReference>
<dbReference type="InterPro" id="IPR004879">
    <property type="entry name" value="Ssp411-like_TRX"/>
</dbReference>